<feature type="transmembrane region" description="Helical" evidence="9">
    <location>
        <begin position="356"/>
        <end position="385"/>
    </location>
</feature>
<accession>A0A1Q5PSX5</accession>
<feature type="transmembrane region" description="Helical" evidence="9">
    <location>
        <begin position="132"/>
        <end position="155"/>
    </location>
</feature>
<keyword evidence="11" id="KW-1185">Reference proteome</keyword>
<dbReference type="Proteomes" id="UP000186465">
    <property type="component" value="Unassembled WGS sequence"/>
</dbReference>
<dbReference type="InterPro" id="IPR006043">
    <property type="entry name" value="NCS2"/>
</dbReference>
<feature type="transmembrane region" description="Helical" evidence="9">
    <location>
        <begin position="253"/>
        <end position="273"/>
    </location>
</feature>
<evidence type="ECO:0000256" key="7">
    <source>
        <dbReference type="ARBA" id="ARBA00023136"/>
    </source>
</evidence>
<sequence>MSAQSAKQPETADSVRGRGGAPATPSQKRNLFKWAVHGDGKTINPGTVVMPHERLTWPRTIGIGMQHVVAMFGATFLIPLMTGFPPSTTLLFSGLGTLLFLILTRGRVPSYLGSSIAAVAPMLVLRDTLGPSYALGGLVMVGVMLSLVGLLVHFAGAGWIHRLMPPLITGTIVAFIGFNLAPLAWLWVKEAPFTAFITIVTVLFVSVFFRGLIGRLSILVGVVVGSLVAYGQGEVDLSGVYAAAWFGLPEFMAPSFAWSTMGMFLPAVLVLVAENIGHVKSVSAMTGEDLDDMAGRALFADGVATVIAGSAGGSGTTTYAENIGVMATTRVYSTAAYFVAAVFAMALSLMPKFGALIGAIPLGVLGGAGTILYGMIGMLGVRIWVENKVDFADPVNLNTAAVAMIIAIADFTLKISHINLGFVSFSFTEVQFGGVALGTIAALVTYHVTRWIVKKRGTGIPDPLM</sequence>
<dbReference type="RefSeq" id="WP_075360881.1">
    <property type="nucleotide sequence ID" value="NZ_MPDM01000001.1"/>
</dbReference>
<proteinExistence type="inferred from homology"/>
<comment type="similarity">
    <text evidence="2">Belongs to the nucleobase:cation symporter-2 (NCS2) (TC 2.A.40) family.</text>
</comment>
<dbReference type="Pfam" id="PF00860">
    <property type="entry name" value="Xan_ur_permease"/>
    <property type="match status" value="1"/>
</dbReference>
<feature type="region of interest" description="Disordered" evidence="8">
    <location>
        <begin position="1"/>
        <end position="26"/>
    </location>
</feature>
<feature type="transmembrane region" description="Helical" evidence="9">
    <location>
        <begin position="84"/>
        <end position="103"/>
    </location>
</feature>
<evidence type="ECO:0000313" key="11">
    <source>
        <dbReference type="Proteomes" id="UP000186465"/>
    </source>
</evidence>
<feature type="transmembrane region" description="Helical" evidence="9">
    <location>
        <begin position="193"/>
        <end position="209"/>
    </location>
</feature>
<reference evidence="11" key="1">
    <citation type="submission" date="2016-11" db="EMBL/GenBank/DDBJ databases">
        <title>Actinomyces gypaetusis sp. nov. isolated from Gypaetus barbatus in Qinghai Tibet Plateau China.</title>
        <authorList>
            <person name="Meng X."/>
        </authorList>
    </citation>
    <scope>NUCLEOTIDE SEQUENCE [LARGE SCALE GENOMIC DNA]</scope>
    <source>
        <strain evidence="11">DSM 15383</strain>
    </source>
</reference>
<dbReference type="EMBL" id="MPDM01000001">
    <property type="protein sequence ID" value="OKL50643.1"/>
    <property type="molecule type" value="Genomic_DNA"/>
</dbReference>
<evidence type="ECO:0000256" key="5">
    <source>
        <dbReference type="ARBA" id="ARBA00022692"/>
    </source>
</evidence>
<evidence type="ECO:0000256" key="6">
    <source>
        <dbReference type="ARBA" id="ARBA00022989"/>
    </source>
</evidence>
<dbReference type="OrthoDB" id="9779092at2"/>
<keyword evidence="3" id="KW-0813">Transport</keyword>
<keyword evidence="4" id="KW-1003">Cell membrane</keyword>
<feature type="transmembrane region" description="Helical" evidence="9">
    <location>
        <begin position="397"/>
        <end position="418"/>
    </location>
</feature>
<keyword evidence="7 9" id="KW-0472">Membrane</keyword>
<keyword evidence="6 9" id="KW-1133">Transmembrane helix</keyword>
<dbReference type="STRING" id="156892.BM477_01450"/>
<evidence type="ECO:0000256" key="9">
    <source>
        <dbReference type="SAM" id="Phobius"/>
    </source>
</evidence>
<dbReference type="AlphaFoldDB" id="A0A1Q5PSX5"/>
<evidence type="ECO:0000256" key="2">
    <source>
        <dbReference type="ARBA" id="ARBA00008821"/>
    </source>
</evidence>
<dbReference type="PANTHER" id="PTHR42810">
    <property type="entry name" value="PURINE PERMEASE C1399.01C-RELATED"/>
    <property type="match status" value="1"/>
</dbReference>
<dbReference type="GO" id="GO:0042907">
    <property type="term" value="F:xanthine transmembrane transporter activity"/>
    <property type="evidence" value="ECO:0007669"/>
    <property type="project" value="TreeGrafter"/>
</dbReference>
<feature type="transmembrane region" description="Helical" evidence="9">
    <location>
        <begin position="216"/>
        <end position="233"/>
    </location>
</feature>
<dbReference type="NCBIfam" id="TIGR00801">
    <property type="entry name" value="ncs2"/>
    <property type="match status" value="1"/>
</dbReference>
<evidence type="ECO:0000313" key="10">
    <source>
        <dbReference type="EMBL" id="OKL50643.1"/>
    </source>
</evidence>
<feature type="transmembrane region" description="Helical" evidence="9">
    <location>
        <begin position="430"/>
        <end position="448"/>
    </location>
</feature>
<comment type="subcellular location">
    <subcellularLocation>
        <location evidence="1">Cell membrane</location>
        <topology evidence="1">Multi-pass membrane protein</topology>
    </subcellularLocation>
</comment>
<evidence type="ECO:0000256" key="8">
    <source>
        <dbReference type="SAM" id="MobiDB-lite"/>
    </source>
</evidence>
<feature type="transmembrane region" description="Helical" evidence="9">
    <location>
        <begin position="167"/>
        <end position="187"/>
    </location>
</feature>
<name>A0A1Q5PSX5_9ACTO</name>
<organism evidence="10 11">
    <name type="scientific">Boudabousia marimammalium</name>
    <dbReference type="NCBI Taxonomy" id="156892"/>
    <lineage>
        <taxon>Bacteria</taxon>
        <taxon>Bacillati</taxon>
        <taxon>Actinomycetota</taxon>
        <taxon>Actinomycetes</taxon>
        <taxon>Actinomycetales</taxon>
        <taxon>Actinomycetaceae</taxon>
        <taxon>Boudabousia</taxon>
    </lineage>
</organism>
<gene>
    <name evidence="10" type="ORF">BM477_01450</name>
</gene>
<evidence type="ECO:0000256" key="3">
    <source>
        <dbReference type="ARBA" id="ARBA00022448"/>
    </source>
</evidence>
<protein>
    <submittedName>
        <fullName evidence="10">Nitrate reductase</fullName>
    </submittedName>
</protein>
<dbReference type="GO" id="GO:0005886">
    <property type="term" value="C:plasma membrane"/>
    <property type="evidence" value="ECO:0007669"/>
    <property type="project" value="UniProtKB-SubCell"/>
</dbReference>
<keyword evidence="5 9" id="KW-0812">Transmembrane</keyword>
<evidence type="ECO:0000256" key="4">
    <source>
        <dbReference type="ARBA" id="ARBA00022475"/>
    </source>
</evidence>
<evidence type="ECO:0000256" key="1">
    <source>
        <dbReference type="ARBA" id="ARBA00004651"/>
    </source>
</evidence>
<dbReference type="InterPro" id="IPR006042">
    <property type="entry name" value="Xan_ur_permease"/>
</dbReference>
<comment type="caution">
    <text evidence="10">The sequence shown here is derived from an EMBL/GenBank/DDBJ whole genome shotgun (WGS) entry which is preliminary data.</text>
</comment>
<dbReference type="PANTHER" id="PTHR42810:SF4">
    <property type="entry name" value="URIC ACID TRANSPORTER UACT"/>
    <property type="match status" value="1"/>
</dbReference>
<feature type="transmembrane region" description="Helical" evidence="9">
    <location>
        <begin position="331"/>
        <end position="350"/>
    </location>
</feature>
<feature type="transmembrane region" description="Helical" evidence="9">
    <location>
        <begin position="110"/>
        <end position="126"/>
    </location>
</feature>